<sequence length="799" mass="91159">MMIRHYITIASRNFIKYKLQTLISVIGLAIGLVCFTYGMKWLEYETSYDGFYPKSEQMYTLYGINKQTGKKERKLPLVLARKLKLDFPEIKETALVYGSFGSTFKYNDQILEDPEEIFIDNNFFTLFPRKVLSGRQTNLLHSLDEIVITRSFALKYFKSSEDAIGKIMKNRYRETLTIVAVVEDAPANSAFKQDVFELDKFTTEMTNRISEDRQWSQFENEIYLLLEDKASADVFRKKLQTYLEKNNYLNTLAVKMIPLTDMRHTFGSELSFNLSYIRTFAITTILLLLCVFFNFINLLLNRIYQRIKEIRLRNSIGAGKRELIIQLLTELTLQTGIAFVLAFCLLELTSSLFCKTFDTKIADPDFYTSLIITTLVSWGVLIVVSFPLLLRFIRTSSLMLSGGISANRKGSFRKVSMTIQLGICVFFLMSTFIMLRQISLMKHKDLGFQKEGLIHITMDYHDRSGITHELATLSIIDEFVECSVFSITHEPHTQNEVSWEGKPDDFNPNFQVIKVGGKFLDAFKITLLKGNFINEGDSDPEDWTTPGNTAVINEEAARIMGIDNPIGKKISVWNGVIYGDGKRGQKELEIVGIVKDFQAASLRNPILPAIITLDGSKWNSYCYYARVKPENEQAAIKTIRTVFEKHKEEGDTTPKIQTMTDVFNQLNKSEDASLQLFSLLAILCTLISIFGIYSVSSSNIAQRRKEVAVRKVMGASSKTIISMFFKEYLTIVVIANAVALPLAWLFMHGWLEQYPYRISIGLWMYAIILLATSALIICTVLYQTLKASETNPAEVIKSE</sequence>
<dbReference type="InterPro" id="IPR050250">
    <property type="entry name" value="Macrolide_Exporter_MacB"/>
</dbReference>
<dbReference type="PANTHER" id="PTHR30572:SF18">
    <property type="entry name" value="ABC-TYPE MACROLIDE FAMILY EXPORT SYSTEM PERMEASE COMPONENT 2"/>
    <property type="match status" value="1"/>
</dbReference>
<keyword evidence="5 6" id="KW-0472">Membrane</keyword>
<keyword evidence="3 6" id="KW-0812">Transmembrane</keyword>
<feature type="transmembrane region" description="Helical" evidence="6">
    <location>
        <begin position="323"/>
        <end position="346"/>
    </location>
</feature>
<comment type="subcellular location">
    <subcellularLocation>
        <location evidence="1">Cell membrane</location>
        <topology evidence="1">Multi-pass membrane protein</topology>
    </subcellularLocation>
</comment>
<feature type="transmembrane region" description="Helical" evidence="6">
    <location>
        <begin position="415"/>
        <end position="435"/>
    </location>
</feature>
<dbReference type="GO" id="GO:0022857">
    <property type="term" value="F:transmembrane transporter activity"/>
    <property type="evidence" value="ECO:0007669"/>
    <property type="project" value="TreeGrafter"/>
</dbReference>
<feature type="transmembrane region" description="Helical" evidence="6">
    <location>
        <begin position="366"/>
        <end position="390"/>
    </location>
</feature>
<dbReference type="EMBL" id="LFJV01000013">
    <property type="protein sequence ID" value="KMM34705.1"/>
    <property type="molecule type" value="Genomic_DNA"/>
</dbReference>
<gene>
    <name evidence="9" type="ORF">ACM15_05525</name>
</gene>
<dbReference type="AlphaFoldDB" id="A0A0J6CNA8"/>
<reference evidence="9 10" key="1">
    <citation type="submission" date="2015-06" db="EMBL/GenBank/DDBJ databases">
        <title>Draft Genome Sequence of Parabacteroides goldsteinii with Putative Novel Metallo-Beta-Lactamases Isolated from a Blood Culture from a Human Patient.</title>
        <authorList>
            <person name="Krogh T.J."/>
            <person name="Agergaard C.N."/>
            <person name="Moller-Jensen J."/>
            <person name="Justesen U.S."/>
        </authorList>
    </citation>
    <scope>NUCLEOTIDE SEQUENCE [LARGE SCALE GENOMIC DNA]</scope>
    <source>
        <strain evidence="9 10">910340</strain>
    </source>
</reference>
<evidence type="ECO:0000256" key="5">
    <source>
        <dbReference type="ARBA" id="ARBA00023136"/>
    </source>
</evidence>
<feature type="domain" description="MacB-like periplasmic core" evidence="8">
    <location>
        <begin position="423"/>
        <end position="632"/>
    </location>
</feature>
<dbReference type="PANTHER" id="PTHR30572">
    <property type="entry name" value="MEMBRANE COMPONENT OF TRANSPORTER-RELATED"/>
    <property type="match status" value="1"/>
</dbReference>
<evidence type="ECO:0000256" key="2">
    <source>
        <dbReference type="ARBA" id="ARBA00022475"/>
    </source>
</evidence>
<dbReference type="GO" id="GO:0005886">
    <property type="term" value="C:plasma membrane"/>
    <property type="evidence" value="ECO:0007669"/>
    <property type="project" value="UniProtKB-SubCell"/>
</dbReference>
<dbReference type="InterPro" id="IPR025857">
    <property type="entry name" value="MacB_PCD"/>
</dbReference>
<accession>A0A0J6CNA8</accession>
<feature type="domain" description="MacB-like periplasmic core" evidence="8">
    <location>
        <begin position="21"/>
        <end position="241"/>
    </location>
</feature>
<evidence type="ECO:0000256" key="1">
    <source>
        <dbReference type="ARBA" id="ARBA00004651"/>
    </source>
</evidence>
<evidence type="ECO:0000259" key="8">
    <source>
        <dbReference type="Pfam" id="PF12704"/>
    </source>
</evidence>
<protein>
    <submittedName>
        <fullName evidence="9">Multidrug ABC transporter substrate-binding protein</fullName>
    </submittedName>
</protein>
<proteinExistence type="predicted"/>
<evidence type="ECO:0000256" key="3">
    <source>
        <dbReference type="ARBA" id="ARBA00022692"/>
    </source>
</evidence>
<feature type="transmembrane region" description="Helical" evidence="6">
    <location>
        <begin position="762"/>
        <end position="782"/>
    </location>
</feature>
<dbReference type="InterPro" id="IPR003838">
    <property type="entry name" value="ABC3_permease_C"/>
</dbReference>
<keyword evidence="4 6" id="KW-1133">Transmembrane helix</keyword>
<evidence type="ECO:0000313" key="9">
    <source>
        <dbReference type="EMBL" id="KMM34705.1"/>
    </source>
</evidence>
<organism evidence="9 10">
    <name type="scientific">Parabacteroides goldsteinii</name>
    <dbReference type="NCBI Taxonomy" id="328812"/>
    <lineage>
        <taxon>Bacteria</taxon>
        <taxon>Pseudomonadati</taxon>
        <taxon>Bacteroidota</taxon>
        <taxon>Bacteroidia</taxon>
        <taxon>Bacteroidales</taxon>
        <taxon>Tannerellaceae</taxon>
        <taxon>Parabacteroides</taxon>
    </lineage>
</organism>
<feature type="domain" description="ABC3 transporter permease C-terminal" evidence="7">
    <location>
        <begin position="283"/>
        <end position="394"/>
    </location>
</feature>
<dbReference type="Pfam" id="PF12704">
    <property type="entry name" value="MacB_PCD"/>
    <property type="match status" value="2"/>
</dbReference>
<feature type="transmembrane region" description="Helical" evidence="6">
    <location>
        <begin position="21"/>
        <end position="39"/>
    </location>
</feature>
<name>A0A0J6CNA8_9BACT</name>
<comment type="caution">
    <text evidence="9">The sequence shown here is derived from an EMBL/GenBank/DDBJ whole genome shotgun (WGS) entry which is preliminary data.</text>
</comment>
<evidence type="ECO:0000259" key="7">
    <source>
        <dbReference type="Pfam" id="PF02687"/>
    </source>
</evidence>
<dbReference type="Pfam" id="PF02687">
    <property type="entry name" value="FtsX"/>
    <property type="match status" value="2"/>
</dbReference>
<dbReference type="PATRIC" id="fig|328812.4.peg.988"/>
<evidence type="ECO:0000313" key="10">
    <source>
        <dbReference type="Proteomes" id="UP000036166"/>
    </source>
</evidence>
<feature type="transmembrane region" description="Helical" evidence="6">
    <location>
        <begin position="280"/>
        <end position="303"/>
    </location>
</feature>
<feature type="transmembrane region" description="Helical" evidence="6">
    <location>
        <begin position="728"/>
        <end position="750"/>
    </location>
</feature>
<feature type="transmembrane region" description="Helical" evidence="6">
    <location>
        <begin position="674"/>
        <end position="695"/>
    </location>
</feature>
<evidence type="ECO:0000256" key="4">
    <source>
        <dbReference type="ARBA" id="ARBA00022989"/>
    </source>
</evidence>
<keyword evidence="2" id="KW-1003">Cell membrane</keyword>
<feature type="domain" description="ABC3 transporter permease C-terminal" evidence="7">
    <location>
        <begin position="679"/>
        <end position="792"/>
    </location>
</feature>
<dbReference type="Proteomes" id="UP000036166">
    <property type="component" value="Unassembled WGS sequence"/>
</dbReference>
<evidence type="ECO:0000256" key="6">
    <source>
        <dbReference type="SAM" id="Phobius"/>
    </source>
</evidence>